<evidence type="ECO:0000256" key="7">
    <source>
        <dbReference type="ARBA" id="ARBA00023136"/>
    </source>
</evidence>
<dbReference type="InterPro" id="IPR052017">
    <property type="entry name" value="TSUP"/>
</dbReference>
<evidence type="ECO:0000256" key="1">
    <source>
        <dbReference type="ARBA" id="ARBA00004651"/>
    </source>
</evidence>
<feature type="transmembrane region" description="Helical" evidence="8">
    <location>
        <begin position="28"/>
        <end position="61"/>
    </location>
</feature>
<accession>A0ABN1Q8P0</accession>
<gene>
    <name evidence="9" type="ORF">GCM10009554_28770</name>
</gene>
<protein>
    <recommendedName>
        <fullName evidence="8">Probable membrane transporter protein</fullName>
    </recommendedName>
</protein>
<feature type="transmembrane region" description="Helical" evidence="8">
    <location>
        <begin position="204"/>
        <end position="222"/>
    </location>
</feature>
<evidence type="ECO:0000313" key="9">
    <source>
        <dbReference type="EMBL" id="GAA0939210.1"/>
    </source>
</evidence>
<dbReference type="Proteomes" id="UP001500542">
    <property type="component" value="Unassembled WGS sequence"/>
</dbReference>
<evidence type="ECO:0000313" key="10">
    <source>
        <dbReference type="Proteomes" id="UP001500542"/>
    </source>
</evidence>
<keyword evidence="6 8" id="KW-1133">Transmembrane helix</keyword>
<feature type="transmembrane region" description="Helical" evidence="8">
    <location>
        <begin position="180"/>
        <end position="197"/>
    </location>
</feature>
<keyword evidence="10" id="KW-1185">Reference proteome</keyword>
<dbReference type="PANTHER" id="PTHR30269:SF0">
    <property type="entry name" value="MEMBRANE TRANSPORTER PROTEIN YFCA-RELATED"/>
    <property type="match status" value="1"/>
</dbReference>
<keyword evidence="4 8" id="KW-1003">Cell membrane</keyword>
<reference evidence="9 10" key="1">
    <citation type="journal article" date="2019" name="Int. J. Syst. Evol. Microbiol.">
        <title>The Global Catalogue of Microorganisms (GCM) 10K type strain sequencing project: providing services to taxonomists for standard genome sequencing and annotation.</title>
        <authorList>
            <consortium name="The Broad Institute Genomics Platform"/>
            <consortium name="The Broad Institute Genome Sequencing Center for Infectious Disease"/>
            <person name="Wu L."/>
            <person name="Ma J."/>
        </authorList>
    </citation>
    <scope>NUCLEOTIDE SEQUENCE [LARGE SCALE GENOMIC DNA]</scope>
    <source>
        <strain evidence="9 10">JCM 10977</strain>
    </source>
</reference>
<dbReference type="EMBL" id="BAAAHK010000007">
    <property type="protein sequence ID" value="GAA0939210.1"/>
    <property type="molecule type" value="Genomic_DNA"/>
</dbReference>
<dbReference type="RefSeq" id="WP_343968941.1">
    <property type="nucleotide sequence ID" value="NZ_BAAAHK010000007.1"/>
</dbReference>
<dbReference type="Pfam" id="PF01925">
    <property type="entry name" value="TauE"/>
    <property type="match status" value="1"/>
</dbReference>
<evidence type="ECO:0000256" key="5">
    <source>
        <dbReference type="ARBA" id="ARBA00022692"/>
    </source>
</evidence>
<keyword evidence="3" id="KW-0813">Transport</keyword>
<feature type="transmembrane region" description="Helical" evidence="8">
    <location>
        <begin position="228"/>
        <end position="247"/>
    </location>
</feature>
<sequence>MTTLLIVLLAGIAAGALNSVGGGGSFVAFPALVAVGVGAVTANAATTVALLPGGLASLWVYRRDLEPIPSTSIPVLTWTSVIGGALGAGLLLTLPSESFDALVPWLLAFATFVLAFGRKIAKSLRTRVAGRPTIVAGQLLLSLYGGYFGGASGLMMVAFWSVAASIDPGRLNPLRMSQMAAIYLTAGAVFLVASDILTEWLKLVLMFTGAIIGGFGGATVARQLSTRTLRGIVVASAAAMTVGYFVITS</sequence>
<feature type="transmembrane region" description="Helical" evidence="8">
    <location>
        <begin position="101"/>
        <end position="118"/>
    </location>
</feature>
<feature type="transmembrane region" description="Helical" evidence="8">
    <location>
        <begin position="139"/>
        <end position="160"/>
    </location>
</feature>
<feature type="transmembrane region" description="Helical" evidence="8">
    <location>
        <begin position="73"/>
        <end position="95"/>
    </location>
</feature>
<comment type="similarity">
    <text evidence="2 8">Belongs to the 4-toluene sulfonate uptake permease (TSUP) (TC 2.A.102) family.</text>
</comment>
<proteinExistence type="inferred from homology"/>
<dbReference type="InterPro" id="IPR002781">
    <property type="entry name" value="TM_pro_TauE-like"/>
</dbReference>
<name>A0ABN1Q8P0_9ACTN</name>
<comment type="subcellular location">
    <subcellularLocation>
        <location evidence="1 8">Cell membrane</location>
        <topology evidence="1 8">Multi-pass membrane protein</topology>
    </subcellularLocation>
</comment>
<evidence type="ECO:0000256" key="8">
    <source>
        <dbReference type="RuleBase" id="RU363041"/>
    </source>
</evidence>
<keyword evidence="5 8" id="KW-0812">Transmembrane</keyword>
<evidence type="ECO:0000256" key="4">
    <source>
        <dbReference type="ARBA" id="ARBA00022475"/>
    </source>
</evidence>
<comment type="caution">
    <text evidence="9">The sequence shown here is derived from an EMBL/GenBank/DDBJ whole genome shotgun (WGS) entry which is preliminary data.</text>
</comment>
<evidence type="ECO:0000256" key="6">
    <source>
        <dbReference type="ARBA" id="ARBA00022989"/>
    </source>
</evidence>
<dbReference type="PANTHER" id="PTHR30269">
    <property type="entry name" value="TRANSMEMBRANE PROTEIN YFCA"/>
    <property type="match status" value="1"/>
</dbReference>
<evidence type="ECO:0000256" key="2">
    <source>
        <dbReference type="ARBA" id="ARBA00009142"/>
    </source>
</evidence>
<evidence type="ECO:0000256" key="3">
    <source>
        <dbReference type="ARBA" id="ARBA00022448"/>
    </source>
</evidence>
<organism evidence="9 10">
    <name type="scientific">Kribbella koreensis</name>
    <dbReference type="NCBI Taxonomy" id="57909"/>
    <lineage>
        <taxon>Bacteria</taxon>
        <taxon>Bacillati</taxon>
        <taxon>Actinomycetota</taxon>
        <taxon>Actinomycetes</taxon>
        <taxon>Propionibacteriales</taxon>
        <taxon>Kribbellaceae</taxon>
        <taxon>Kribbella</taxon>
    </lineage>
</organism>
<keyword evidence="7 8" id="KW-0472">Membrane</keyword>